<dbReference type="InterPro" id="IPR000843">
    <property type="entry name" value="HTH_LacI"/>
</dbReference>
<dbReference type="Gene3D" id="1.10.260.40">
    <property type="entry name" value="lambda repressor-like DNA-binding domains"/>
    <property type="match status" value="1"/>
</dbReference>
<protein>
    <submittedName>
        <fullName evidence="6">Transcriptional regulator AglR, LacI family</fullName>
    </submittedName>
</protein>
<evidence type="ECO:0000256" key="2">
    <source>
        <dbReference type="ARBA" id="ARBA00023125"/>
    </source>
</evidence>
<organism evidence="6 7">
    <name type="scientific">Piscinibacter sakaiensis</name>
    <name type="common">Ideonella sakaiensis</name>
    <dbReference type="NCBI Taxonomy" id="1547922"/>
    <lineage>
        <taxon>Bacteria</taxon>
        <taxon>Pseudomonadati</taxon>
        <taxon>Pseudomonadota</taxon>
        <taxon>Betaproteobacteria</taxon>
        <taxon>Burkholderiales</taxon>
        <taxon>Sphaerotilaceae</taxon>
        <taxon>Piscinibacter</taxon>
    </lineage>
</organism>
<dbReference type="OrthoDB" id="269117at2"/>
<comment type="caution">
    <text evidence="6">The sequence shown here is derived from an EMBL/GenBank/DDBJ whole genome shotgun (WGS) entry which is preliminary data.</text>
</comment>
<accession>A0A0K8P5Z6</accession>
<dbReference type="CDD" id="cd01392">
    <property type="entry name" value="HTH_LacI"/>
    <property type="match status" value="1"/>
</dbReference>
<sequence>MPVNLKDLSAHLGLSPTTVSRALSGYSDVSPATRERVRQAAQELGYQPNRAARQVALGRADAVGIVYSPATEFLGNPSFLQMLEGLARTLDEAGCDLLLAAAPTEDELPIYDRMVRGRRVDALVVAHTLREDPRIRYLQDSGFPFVAYGRTARADGFPWFDFDNEACSRLAVQALVAAGHRMIAYVHAPLHYNFAFQRHAGFLAAMRKARLPVDPACVLAGSLERRAGYAAARQLLAMPAAQRPTAVVVDNNIGGIGMIRALLDAGLRLGHDMSLVVNEGIPEDTLFGGIEVAAVTQPTAFESGRSIGRMVRALVERQPLDEPHQLRQPAYVPGNSVGPPAPR</sequence>
<keyword evidence="3" id="KW-0804">Transcription</keyword>
<evidence type="ECO:0000256" key="3">
    <source>
        <dbReference type="ARBA" id="ARBA00023163"/>
    </source>
</evidence>
<evidence type="ECO:0000313" key="7">
    <source>
        <dbReference type="Proteomes" id="UP000037660"/>
    </source>
</evidence>
<dbReference type="SMART" id="SM00354">
    <property type="entry name" value="HTH_LACI"/>
    <property type="match status" value="1"/>
</dbReference>
<dbReference type="PANTHER" id="PTHR30146">
    <property type="entry name" value="LACI-RELATED TRANSCRIPTIONAL REPRESSOR"/>
    <property type="match status" value="1"/>
</dbReference>
<dbReference type="AlphaFoldDB" id="A0A0K8P5Z6"/>
<dbReference type="Proteomes" id="UP000037660">
    <property type="component" value="Unassembled WGS sequence"/>
</dbReference>
<gene>
    <name evidence="6" type="ORF">ISF6_4143</name>
</gene>
<feature type="domain" description="HTH lacI-type" evidence="5">
    <location>
        <begin position="3"/>
        <end position="57"/>
    </location>
</feature>
<evidence type="ECO:0000256" key="1">
    <source>
        <dbReference type="ARBA" id="ARBA00023015"/>
    </source>
</evidence>
<reference evidence="6 7" key="2">
    <citation type="journal article" date="2016" name="Science">
        <title>A bacterium that degrades and assimilates poly(ethylene terephthalate).</title>
        <authorList>
            <person name="Yoshida S."/>
            <person name="Hiraga K."/>
            <person name="Takehana T."/>
            <person name="Taniguchi I."/>
            <person name="Yamaji H."/>
            <person name="Maeda Y."/>
            <person name="Toyohara K."/>
            <person name="Miyamoto K."/>
            <person name="Kimura Y."/>
            <person name="Oda K."/>
        </authorList>
    </citation>
    <scope>NUCLEOTIDE SEQUENCE [LARGE SCALE GENOMIC DNA]</scope>
    <source>
        <strain evidence="7">NBRC 110686 / TISTR 2288 / 201-F6</strain>
    </source>
</reference>
<reference evidence="7" key="1">
    <citation type="submission" date="2015-07" db="EMBL/GenBank/DDBJ databases">
        <title>Discovery of a poly(ethylene terephthalate assimilation.</title>
        <authorList>
            <person name="Yoshida S."/>
            <person name="Hiraga K."/>
            <person name="Takehana T."/>
            <person name="Taniguchi I."/>
            <person name="Yamaji H."/>
            <person name="Maeda Y."/>
            <person name="Toyohara K."/>
            <person name="Miyamoto K."/>
            <person name="Kimura Y."/>
            <person name="Oda K."/>
        </authorList>
    </citation>
    <scope>NUCLEOTIDE SEQUENCE [LARGE SCALE GENOMIC DNA]</scope>
    <source>
        <strain evidence="7">NBRC 110686 / TISTR 2288 / 201-F6</strain>
    </source>
</reference>
<keyword evidence="2" id="KW-0238">DNA-binding</keyword>
<dbReference type="RefSeq" id="WP_054021848.1">
    <property type="nucleotide sequence ID" value="NZ_BBYR01000064.1"/>
</dbReference>
<dbReference type="Gene3D" id="3.40.50.2300">
    <property type="match status" value="2"/>
</dbReference>
<dbReference type="SUPFAM" id="SSF53822">
    <property type="entry name" value="Periplasmic binding protein-like I"/>
    <property type="match status" value="1"/>
</dbReference>
<evidence type="ECO:0000313" key="6">
    <source>
        <dbReference type="EMBL" id="GAP37949.1"/>
    </source>
</evidence>
<dbReference type="GO" id="GO:0000976">
    <property type="term" value="F:transcription cis-regulatory region binding"/>
    <property type="evidence" value="ECO:0007669"/>
    <property type="project" value="TreeGrafter"/>
</dbReference>
<dbReference type="Pfam" id="PF00532">
    <property type="entry name" value="Peripla_BP_1"/>
    <property type="match status" value="1"/>
</dbReference>
<dbReference type="GO" id="GO:0003700">
    <property type="term" value="F:DNA-binding transcription factor activity"/>
    <property type="evidence" value="ECO:0007669"/>
    <property type="project" value="TreeGrafter"/>
</dbReference>
<dbReference type="Pfam" id="PF00356">
    <property type="entry name" value="LacI"/>
    <property type="match status" value="1"/>
</dbReference>
<dbReference type="CDD" id="cd20010">
    <property type="entry name" value="PBP1_AglR-like"/>
    <property type="match status" value="1"/>
</dbReference>
<dbReference type="PANTHER" id="PTHR30146:SF109">
    <property type="entry name" value="HTH-TYPE TRANSCRIPTIONAL REGULATOR GALS"/>
    <property type="match status" value="1"/>
</dbReference>
<dbReference type="SUPFAM" id="SSF47413">
    <property type="entry name" value="lambda repressor-like DNA-binding domains"/>
    <property type="match status" value="1"/>
</dbReference>
<feature type="region of interest" description="Disordered" evidence="4">
    <location>
        <begin position="322"/>
        <end position="343"/>
    </location>
</feature>
<keyword evidence="7" id="KW-1185">Reference proteome</keyword>
<name>A0A0K8P5Z6_PISS1</name>
<dbReference type="InterPro" id="IPR028082">
    <property type="entry name" value="Peripla_BP_I"/>
</dbReference>
<evidence type="ECO:0000256" key="4">
    <source>
        <dbReference type="SAM" id="MobiDB-lite"/>
    </source>
</evidence>
<dbReference type="PROSITE" id="PS50932">
    <property type="entry name" value="HTH_LACI_2"/>
    <property type="match status" value="1"/>
</dbReference>
<proteinExistence type="predicted"/>
<dbReference type="EMBL" id="BBYR01000064">
    <property type="protein sequence ID" value="GAP37949.1"/>
    <property type="molecule type" value="Genomic_DNA"/>
</dbReference>
<keyword evidence="1" id="KW-0805">Transcription regulation</keyword>
<dbReference type="InterPro" id="IPR010982">
    <property type="entry name" value="Lambda_DNA-bd_dom_sf"/>
</dbReference>
<dbReference type="STRING" id="1547922.ISF6_4143"/>
<dbReference type="InterPro" id="IPR001761">
    <property type="entry name" value="Peripla_BP/Lac1_sug-bd_dom"/>
</dbReference>
<evidence type="ECO:0000259" key="5">
    <source>
        <dbReference type="PROSITE" id="PS50932"/>
    </source>
</evidence>